<dbReference type="InterPro" id="IPR001296">
    <property type="entry name" value="Glyco_trans_1"/>
</dbReference>
<dbReference type="EMBL" id="LCRR01000003">
    <property type="protein sequence ID" value="KKW37867.1"/>
    <property type="molecule type" value="Genomic_DNA"/>
</dbReference>
<feature type="domain" description="Glycosyl transferase family 1" evidence="2">
    <location>
        <begin position="199"/>
        <end position="317"/>
    </location>
</feature>
<proteinExistence type="predicted"/>
<dbReference type="InterPro" id="IPR050194">
    <property type="entry name" value="Glycosyltransferase_grp1"/>
</dbReference>
<dbReference type="Pfam" id="PF13439">
    <property type="entry name" value="Glyco_transf_4"/>
    <property type="match status" value="1"/>
</dbReference>
<reference evidence="4 5" key="1">
    <citation type="journal article" date="2015" name="Nature">
        <title>rRNA introns, odd ribosomes, and small enigmatic genomes across a large radiation of phyla.</title>
        <authorList>
            <person name="Brown C.T."/>
            <person name="Hug L.A."/>
            <person name="Thomas B.C."/>
            <person name="Sharon I."/>
            <person name="Castelle C.J."/>
            <person name="Singh A."/>
            <person name="Wilkins M.J."/>
            <person name="Williams K.H."/>
            <person name="Banfield J.F."/>
        </authorList>
    </citation>
    <scope>NUCLEOTIDE SEQUENCE [LARGE SCALE GENOMIC DNA]</scope>
</reference>
<comment type="caution">
    <text evidence="4">The sequence shown here is derived from an EMBL/GenBank/DDBJ whole genome shotgun (WGS) entry which is preliminary data.</text>
</comment>
<evidence type="ECO:0000259" key="3">
    <source>
        <dbReference type="Pfam" id="PF13439"/>
    </source>
</evidence>
<dbReference type="Gene3D" id="3.40.50.2000">
    <property type="entry name" value="Glycogen Phosphorylase B"/>
    <property type="match status" value="2"/>
</dbReference>
<feature type="domain" description="Glycosyltransferase subfamily 4-like N-terminal" evidence="3">
    <location>
        <begin position="15"/>
        <end position="187"/>
    </location>
</feature>
<dbReference type="Pfam" id="PF00534">
    <property type="entry name" value="Glycos_transf_1"/>
    <property type="match status" value="1"/>
</dbReference>
<dbReference type="SUPFAM" id="SSF53756">
    <property type="entry name" value="UDP-Glycosyltransferase/glycogen phosphorylase"/>
    <property type="match status" value="1"/>
</dbReference>
<dbReference type="PATRIC" id="fig|1618607.3.peg.278"/>
<dbReference type="STRING" id="1618607.UY86_C0003G0091"/>
<name>A0A0G2AA33_9BACT</name>
<gene>
    <name evidence="4" type="ORF">UY86_C0003G0091</name>
</gene>
<evidence type="ECO:0000313" key="4">
    <source>
        <dbReference type="EMBL" id="KKW37867.1"/>
    </source>
</evidence>
<dbReference type="PANTHER" id="PTHR45947">
    <property type="entry name" value="SULFOQUINOVOSYL TRANSFERASE SQD2"/>
    <property type="match status" value="1"/>
</dbReference>
<dbReference type="AlphaFoldDB" id="A0A0G2AA33"/>
<accession>A0A0G2AA33</accession>
<sequence length="333" mass="36723">MSKKKVLYVITKGNWGGAQRYVFDLATGLPKDEFEVAVALGEPALSAGKPGLLADKLKSASVMIYYISSLGRDVSFGKDTTSFFELYRLFKKEKPDIAHLNSSKAGGVGALAARLAGVHKIIFTAHGWPFWEQRNFLMRGAIWFFSWLTALLSHTVIVISDYDLRVARRMPFVSRKTVRIYNGIGLETLGTGKMIRSAFPPGAVITGTIGELNKNKNQQVLIEQAKNNSSMFVAIVGEGEERGHLEEKIKKYNLNDRVKLFGFVPASEALRGFDVFALPSLKEGLPYVLLEAKLAGLPILANHVGGVGEILDNKNPGEFSLKQMLLKTLALYR</sequence>
<dbReference type="PANTHER" id="PTHR45947:SF3">
    <property type="entry name" value="SULFOQUINOVOSYL TRANSFERASE SQD2"/>
    <property type="match status" value="1"/>
</dbReference>
<feature type="transmembrane region" description="Helical" evidence="1">
    <location>
        <begin position="141"/>
        <end position="160"/>
    </location>
</feature>
<keyword evidence="1" id="KW-0812">Transmembrane</keyword>
<keyword evidence="1" id="KW-0472">Membrane</keyword>
<evidence type="ECO:0000313" key="5">
    <source>
        <dbReference type="Proteomes" id="UP000033852"/>
    </source>
</evidence>
<keyword evidence="1" id="KW-1133">Transmembrane helix</keyword>
<organism evidence="4 5">
    <name type="scientific">Candidatus Adlerbacteria bacterium GW2011_GWB1_54_7</name>
    <dbReference type="NCBI Taxonomy" id="1618607"/>
    <lineage>
        <taxon>Bacteria</taxon>
        <taxon>Candidatus Adleribacteriota</taxon>
    </lineage>
</organism>
<evidence type="ECO:0000259" key="2">
    <source>
        <dbReference type="Pfam" id="PF00534"/>
    </source>
</evidence>
<dbReference type="InterPro" id="IPR028098">
    <property type="entry name" value="Glyco_trans_4-like_N"/>
</dbReference>
<protein>
    <submittedName>
        <fullName evidence="4">Putative membrane protein</fullName>
    </submittedName>
</protein>
<evidence type="ECO:0000256" key="1">
    <source>
        <dbReference type="SAM" id="Phobius"/>
    </source>
</evidence>
<dbReference type="Proteomes" id="UP000033852">
    <property type="component" value="Unassembled WGS sequence"/>
</dbReference>
<dbReference type="GO" id="GO:0016757">
    <property type="term" value="F:glycosyltransferase activity"/>
    <property type="evidence" value="ECO:0007669"/>
    <property type="project" value="InterPro"/>
</dbReference>